<dbReference type="PATRIC" id="fig|1121328.3.peg.957"/>
<reference evidence="7 9" key="2">
    <citation type="submission" date="2016-11" db="EMBL/GenBank/DDBJ databases">
        <authorList>
            <person name="Varghese N."/>
            <person name="Submissions S."/>
        </authorList>
    </citation>
    <scope>NUCLEOTIDE SEQUENCE [LARGE SCALE GENOMIC DNA]</scope>
    <source>
        <strain evidence="7 9">DSM 7308</strain>
    </source>
</reference>
<keyword evidence="9" id="KW-1185">Reference proteome</keyword>
<comment type="similarity">
    <text evidence="1 4">Belongs to the 1-acyl-sn-glycerol-3-phosphate acyltransferase family.</text>
</comment>
<evidence type="ECO:0000256" key="4">
    <source>
        <dbReference type="RuleBase" id="RU361267"/>
    </source>
</evidence>
<dbReference type="EMBL" id="LSFY01000001">
    <property type="protein sequence ID" value="KXZ39876.1"/>
    <property type="molecule type" value="Genomic_DNA"/>
</dbReference>
<name>A0A150FQN4_CLOPD</name>
<dbReference type="PANTHER" id="PTHR10434">
    <property type="entry name" value="1-ACYL-SN-GLYCEROL-3-PHOSPHATE ACYLTRANSFERASE"/>
    <property type="match status" value="1"/>
</dbReference>
<dbReference type="InterPro" id="IPR004552">
    <property type="entry name" value="AGP_acyltrans"/>
</dbReference>
<keyword evidence="2 4" id="KW-0808">Transferase</keyword>
<dbReference type="Proteomes" id="UP000092605">
    <property type="component" value="Unassembled WGS sequence"/>
</dbReference>
<dbReference type="SMART" id="SM00563">
    <property type="entry name" value="PlsC"/>
    <property type="match status" value="1"/>
</dbReference>
<evidence type="ECO:0000313" key="6">
    <source>
        <dbReference type="EMBL" id="KXZ39876.1"/>
    </source>
</evidence>
<proteinExistence type="inferred from homology"/>
<dbReference type="NCBIfam" id="TIGR00530">
    <property type="entry name" value="AGP_acyltrn"/>
    <property type="match status" value="1"/>
</dbReference>
<protein>
    <recommendedName>
        <fullName evidence="4">1-acyl-sn-glycerol-3-phosphate acyltransferase</fullName>
        <ecNumber evidence="4">2.3.1.51</ecNumber>
    </recommendedName>
</protein>
<dbReference type="PANTHER" id="PTHR10434:SF40">
    <property type="entry name" value="1-ACYL-SN-GLYCEROL-3-PHOSPHATE ACYLTRANSFERASE"/>
    <property type="match status" value="1"/>
</dbReference>
<dbReference type="GO" id="GO:0003841">
    <property type="term" value="F:1-acylglycerol-3-phosphate O-acyltransferase activity"/>
    <property type="evidence" value="ECO:0007669"/>
    <property type="project" value="UniProtKB-UniRule"/>
</dbReference>
<keyword evidence="4" id="KW-1208">Phospholipid metabolism</keyword>
<dbReference type="Proteomes" id="UP000323392">
    <property type="component" value="Unassembled WGS sequence"/>
</dbReference>
<dbReference type="STRING" id="1121328.JWYL7_0951"/>
<dbReference type="InterPro" id="IPR002123">
    <property type="entry name" value="Plipid/glycerol_acylTrfase"/>
</dbReference>
<dbReference type="AlphaFoldDB" id="A0A150FQN4"/>
<evidence type="ECO:0000313" key="8">
    <source>
        <dbReference type="Proteomes" id="UP000092605"/>
    </source>
</evidence>
<evidence type="ECO:0000256" key="1">
    <source>
        <dbReference type="ARBA" id="ARBA00008655"/>
    </source>
</evidence>
<gene>
    <name evidence="6" type="ORF">JWYL7_0951</name>
    <name evidence="7" type="ORF">SAMN05661008_00902</name>
</gene>
<organism evidence="6 8">
    <name type="scientific">Alkalithermobacter thermoalcaliphilus JW-YL-7 = DSM 7308</name>
    <dbReference type="NCBI Taxonomy" id="1121328"/>
    <lineage>
        <taxon>Bacteria</taxon>
        <taxon>Bacillati</taxon>
        <taxon>Bacillota</taxon>
        <taxon>Clostridia</taxon>
        <taxon>Peptostreptococcales</taxon>
        <taxon>Tepidibacteraceae</taxon>
        <taxon>Alkalithermobacter</taxon>
    </lineage>
</organism>
<dbReference type="Pfam" id="PF01553">
    <property type="entry name" value="Acyltransferase"/>
    <property type="match status" value="1"/>
</dbReference>
<keyword evidence="4" id="KW-0443">Lipid metabolism</keyword>
<evidence type="ECO:0000313" key="9">
    <source>
        <dbReference type="Proteomes" id="UP000323392"/>
    </source>
</evidence>
<dbReference type="GO" id="GO:0016020">
    <property type="term" value="C:membrane"/>
    <property type="evidence" value="ECO:0007669"/>
    <property type="project" value="InterPro"/>
</dbReference>
<keyword evidence="4" id="KW-0444">Lipid biosynthesis</keyword>
<keyword evidence="3 4" id="KW-0012">Acyltransferase</keyword>
<evidence type="ECO:0000256" key="2">
    <source>
        <dbReference type="ARBA" id="ARBA00022679"/>
    </source>
</evidence>
<evidence type="ECO:0000256" key="3">
    <source>
        <dbReference type="ARBA" id="ARBA00023315"/>
    </source>
</evidence>
<comment type="domain">
    <text evidence="4">The HXXXXD motif is essential for acyltransferase activity and may constitute the binding site for the phosphate moiety of the glycerol-3-phosphate.</text>
</comment>
<sequence>MIVLILYDVVRAVLKPVFKFLYKIEIIGLDKVPQNEHIIFASNHKSLLDPVFIGIYMPRKVHYMAKKELFKNKFFGYILKNLGVFPVDRSKADISTIKTALRILKDGKAIGIFPEGTRTKGEGLGKAKAGTAMLAIKGKCKVVPVSIVSKYKIFRKTIIKINDPLDFEDYYDNKLTSSDYEILSQKVLDIIAQDIDNFS</sequence>
<evidence type="ECO:0000313" key="7">
    <source>
        <dbReference type="EMBL" id="SHK79116.1"/>
    </source>
</evidence>
<dbReference type="GO" id="GO:0006654">
    <property type="term" value="P:phosphatidic acid biosynthetic process"/>
    <property type="evidence" value="ECO:0007669"/>
    <property type="project" value="TreeGrafter"/>
</dbReference>
<dbReference type="CDD" id="cd07989">
    <property type="entry name" value="LPLAT_AGPAT-like"/>
    <property type="match status" value="1"/>
</dbReference>
<reference evidence="6 8" key="1">
    <citation type="submission" date="2016-02" db="EMBL/GenBank/DDBJ databases">
        <title>Draft genome sequence for Clostridium paradoxum JW-YL-7.</title>
        <authorList>
            <person name="Utturkar S.M."/>
            <person name="Lancaster A."/>
            <person name="Poole F.L."/>
            <person name="Adams M.W."/>
            <person name="Brown S.D."/>
        </authorList>
    </citation>
    <scope>NUCLEOTIDE SEQUENCE [LARGE SCALE GENOMIC DNA]</scope>
    <source>
        <strain evidence="6 8">JW-YL-7</strain>
    </source>
</reference>
<dbReference type="EC" id="2.3.1.51" evidence="4"/>
<dbReference type="EMBL" id="FRBG01000005">
    <property type="protein sequence ID" value="SHK79116.1"/>
    <property type="molecule type" value="Genomic_DNA"/>
</dbReference>
<accession>A0A150FQN4</accession>
<comment type="caution">
    <text evidence="6">The sequence shown here is derived from an EMBL/GenBank/DDBJ whole genome shotgun (WGS) entry which is preliminary data.</text>
</comment>
<keyword evidence="4" id="KW-0594">Phospholipid biosynthesis</keyword>
<dbReference type="SUPFAM" id="SSF69593">
    <property type="entry name" value="Glycerol-3-phosphate (1)-acyltransferase"/>
    <property type="match status" value="1"/>
</dbReference>
<evidence type="ECO:0000259" key="5">
    <source>
        <dbReference type="SMART" id="SM00563"/>
    </source>
</evidence>
<comment type="catalytic activity">
    <reaction evidence="4">
        <text>a 1-acyl-sn-glycero-3-phosphate + an acyl-CoA = a 1,2-diacyl-sn-glycero-3-phosphate + CoA</text>
        <dbReference type="Rhea" id="RHEA:19709"/>
        <dbReference type="ChEBI" id="CHEBI:57287"/>
        <dbReference type="ChEBI" id="CHEBI:57970"/>
        <dbReference type="ChEBI" id="CHEBI:58342"/>
        <dbReference type="ChEBI" id="CHEBI:58608"/>
        <dbReference type="EC" id="2.3.1.51"/>
    </reaction>
</comment>
<feature type="domain" description="Phospholipid/glycerol acyltransferase" evidence="5">
    <location>
        <begin position="38"/>
        <end position="150"/>
    </location>
</feature>